<feature type="region of interest" description="Disordered" evidence="7">
    <location>
        <begin position="140"/>
        <end position="175"/>
    </location>
</feature>
<feature type="active site" evidence="6">
    <location>
        <position position="302"/>
    </location>
</feature>
<dbReference type="OrthoDB" id="48041at2759"/>
<dbReference type="Gene3D" id="3.40.1350.10">
    <property type="match status" value="1"/>
</dbReference>
<organism evidence="10 11">
    <name type="scientific">Zasmidium cellare ATCC 36951</name>
    <dbReference type="NCBI Taxonomy" id="1080233"/>
    <lineage>
        <taxon>Eukaryota</taxon>
        <taxon>Fungi</taxon>
        <taxon>Dikarya</taxon>
        <taxon>Ascomycota</taxon>
        <taxon>Pezizomycotina</taxon>
        <taxon>Dothideomycetes</taxon>
        <taxon>Dothideomycetidae</taxon>
        <taxon>Mycosphaerellales</taxon>
        <taxon>Mycosphaerellaceae</taxon>
        <taxon>Zasmidium</taxon>
    </lineage>
</organism>
<dbReference type="AlphaFoldDB" id="A0A6A6CH14"/>
<proteinExistence type="inferred from homology"/>
<dbReference type="Pfam" id="PF26577">
    <property type="entry name" value="TSEN34_N"/>
    <property type="match status" value="1"/>
</dbReference>
<dbReference type="RefSeq" id="XP_033665858.1">
    <property type="nucleotide sequence ID" value="XM_033813258.1"/>
</dbReference>
<accession>A0A6A6CH14</accession>
<protein>
    <recommendedName>
        <fullName evidence="5">tRNA-splicing endonuclease subunit Sen34</fullName>
        <ecNumber evidence="5">4.6.1.16</ecNumber>
    </recommendedName>
</protein>
<dbReference type="InterPro" id="IPR006676">
    <property type="entry name" value="tRNA_splic"/>
</dbReference>
<feature type="region of interest" description="Disordered" evidence="7">
    <location>
        <begin position="189"/>
        <end position="210"/>
    </location>
</feature>
<dbReference type="GO" id="GO:0003676">
    <property type="term" value="F:nucleic acid binding"/>
    <property type="evidence" value="ECO:0007669"/>
    <property type="project" value="InterPro"/>
</dbReference>
<evidence type="ECO:0000256" key="1">
    <source>
        <dbReference type="ARBA" id="ARBA00008078"/>
    </source>
</evidence>
<keyword evidence="2 5" id="KW-0819">tRNA processing</keyword>
<feature type="domain" description="tRNA intron endonuclease catalytic" evidence="8">
    <location>
        <begin position="235"/>
        <end position="313"/>
    </location>
</feature>
<dbReference type="GeneID" id="54566530"/>
<dbReference type="PANTHER" id="PTHR13070:SF0">
    <property type="entry name" value="TRNA-SPLICING ENDONUCLEASE SUBUNIT SEN34"/>
    <property type="match status" value="1"/>
</dbReference>
<comment type="function">
    <text evidence="4">Constitutes one of the two catalytic subunit of the tRNA-splicing endonuclease complex, a complex responsible for identification and cleavage of the splice sites in pre-tRNA. It cleaves pre-tRNA at the 5'- and 3'-splice sites to release the intron. The products are an intron and two tRNA half-molecules bearing 2',3'-cyclic phosphate and 5'-OH termini. There are no conserved sequences at the splice sites, but the intron is invariably located at the same site in the gene, placing the splice sites an invariant distance from the constant structural features of the tRNA body. It probably carries the active site for 3'-splice site cleavage.</text>
</comment>
<name>A0A6A6CH14_ZASCE</name>
<feature type="active site" evidence="6">
    <location>
        <position position="271"/>
    </location>
</feature>
<feature type="compositionally biased region" description="Basic and acidic residues" evidence="7">
    <location>
        <begin position="312"/>
        <end position="327"/>
    </location>
</feature>
<dbReference type="PANTHER" id="PTHR13070">
    <property type="entry name" value="TRNA-SPLICING ENDONUCLEASE SUBUNIT SEN34-RELATED"/>
    <property type="match status" value="1"/>
</dbReference>
<dbReference type="InterPro" id="IPR006677">
    <property type="entry name" value="tRNA_intron_Endonuc_cat-like"/>
</dbReference>
<keyword evidence="11" id="KW-1185">Reference proteome</keyword>
<dbReference type="GO" id="GO:0000213">
    <property type="term" value="F:tRNA-intron lyase activity"/>
    <property type="evidence" value="ECO:0007669"/>
    <property type="project" value="UniProtKB-UniRule"/>
</dbReference>
<evidence type="ECO:0000256" key="2">
    <source>
        <dbReference type="ARBA" id="ARBA00022694"/>
    </source>
</evidence>
<dbReference type="InterPro" id="IPR011856">
    <property type="entry name" value="tRNA_endonuc-like_dom_sf"/>
</dbReference>
<feature type="compositionally biased region" description="Polar residues" evidence="7">
    <location>
        <begin position="189"/>
        <end position="200"/>
    </location>
</feature>
<reference evidence="10" key="1">
    <citation type="journal article" date="2020" name="Stud. Mycol.">
        <title>101 Dothideomycetes genomes: a test case for predicting lifestyles and emergence of pathogens.</title>
        <authorList>
            <person name="Haridas S."/>
            <person name="Albert R."/>
            <person name="Binder M."/>
            <person name="Bloem J."/>
            <person name="Labutti K."/>
            <person name="Salamov A."/>
            <person name="Andreopoulos B."/>
            <person name="Baker S."/>
            <person name="Barry K."/>
            <person name="Bills G."/>
            <person name="Bluhm B."/>
            <person name="Cannon C."/>
            <person name="Castanera R."/>
            <person name="Culley D."/>
            <person name="Daum C."/>
            <person name="Ezra D."/>
            <person name="Gonzalez J."/>
            <person name="Henrissat B."/>
            <person name="Kuo A."/>
            <person name="Liang C."/>
            <person name="Lipzen A."/>
            <person name="Lutzoni F."/>
            <person name="Magnuson J."/>
            <person name="Mondo S."/>
            <person name="Nolan M."/>
            <person name="Ohm R."/>
            <person name="Pangilinan J."/>
            <person name="Park H.-J."/>
            <person name="Ramirez L."/>
            <person name="Alfaro M."/>
            <person name="Sun H."/>
            <person name="Tritt A."/>
            <person name="Yoshinaga Y."/>
            <person name="Zwiers L.-H."/>
            <person name="Turgeon B."/>
            <person name="Goodwin S."/>
            <person name="Spatafora J."/>
            <person name="Crous P."/>
            <person name="Grigoriev I."/>
        </authorList>
    </citation>
    <scope>NUCLEOTIDE SEQUENCE</scope>
    <source>
        <strain evidence="10">ATCC 36951</strain>
    </source>
</reference>
<dbReference type="FunFam" id="3.40.1350.10:FF:000008">
    <property type="entry name" value="tRNA-splicing endonuclease subunit Sen34"/>
    <property type="match status" value="1"/>
</dbReference>
<keyword evidence="3 5" id="KW-0456">Lyase</keyword>
<dbReference type="GO" id="GO:0000214">
    <property type="term" value="C:tRNA-intron endonuclease complex"/>
    <property type="evidence" value="ECO:0007669"/>
    <property type="project" value="UniProtKB-UniRule"/>
</dbReference>
<evidence type="ECO:0000256" key="3">
    <source>
        <dbReference type="ARBA" id="ARBA00023239"/>
    </source>
</evidence>
<dbReference type="Proteomes" id="UP000799537">
    <property type="component" value="Unassembled WGS sequence"/>
</dbReference>
<dbReference type="InterPro" id="IPR016690">
    <property type="entry name" value="TSEN34"/>
</dbReference>
<evidence type="ECO:0000256" key="7">
    <source>
        <dbReference type="SAM" id="MobiDB-lite"/>
    </source>
</evidence>
<evidence type="ECO:0000259" key="9">
    <source>
        <dbReference type="Pfam" id="PF26577"/>
    </source>
</evidence>
<dbReference type="SUPFAM" id="SSF53032">
    <property type="entry name" value="tRNA-intron endonuclease catalytic domain-like"/>
    <property type="match status" value="1"/>
</dbReference>
<evidence type="ECO:0000313" key="10">
    <source>
        <dbReference type="EMBL" id="KAF2164969.1"/>
    </source>
</evidence>
<gene>
    <name evidence="10" type="ORF">M409DRAFT_56317</name>
</gene>
<comment type="similarity">
    <text evidence="1 5">Belongs to the tRNA-intron endonuclease family.</text>
</comment>
<dbReference type="InterPro" id="IPR059049">
    <property type="entry name" value="TSEN34_N"/>
</dbReference>
<dbReference type="EMBL" id="ML993602">
    <property type="protein sequence ID" value="KAF2164969.1"/>
    <property type="molecule type" value="Genomic_DNA"/>
</dbReference>
<dbReference type="InterPro" id="IPR036167">
    <property type="entry name" value="tRNA_intron_Endo_cat-like_sf"/>
</dbReference>
<dbReference type="PIRSF" id="PIRSF017250">
    <property type="entry name" value="tRNA_splic_SEN34"/>
    <property type="match status" value="1"/>
</dbReference>
<feature type="region of interest" description="Disordered" evidence="7">
    <location>
        <begin position="304"/>
        <end position="327"/>
    </location>
</feature>
<sequence>MATLSTSTTITEPVPIFKLAHRYLLYDVDVVTYLRREHNIAGVFIGTLPQASQQNVFLGLPLELMPEEARLLVEKGAAHIVDDVAQHKQNFLANSLGAEERKAYQAALRKQGLGAAKEASKKSDEKKKNALKKMATENWNDIPDDMFSSTPRRGRRAPQAKQEAPAASSDVSDDDTLFASSANSFPAGSVVSRTASNASTPGPEPYGVTPTTSYPPLQALKIDDGDKPELPVVPKSYPVYRHLHDKGYFLAPGLRFGCQYMAYPGDPLRFHSHFLCNGMDWDQEFDLLDLVGGGRLGTGVKKGFLVGGEQPNDSKTDDKQESEKQEVRTFGVEWGGM</sequence>
<feature type="domain" description="TSEN34 N-terminal" evidence="9">
    <location>
        <begin position="14"/>
        <end position="83"/>
    </location>
</feature>
<evidence type="ECO:0000256" key="6">
    <source>
        <dbReference type="PIRSR" id="PIRSR017250-50"/>
    </source>
</evidence>
<dbReference type="NCBIfam" id="TIGR00324">
    <property type="entry name" value="endA"/>
    <property type="match status" value="1"/>
</dbReference>
<dbReference type="CDD" id="cd22363">
    <property type="entry name" value="tRNA-intron_lyase_C"/>
    <property type="match status" value="1"/>
</dbReference>
<dbReference type="Pfam" id="PF01974">
    <property type="entry name" value="tRNA_int_endo"/>
    <property type="match status" value="1"/>
</dbReference>
<dbReference type="GO" id="GO:0000379">
    <property type="term" value="P:tRNA-type intron splice site recognition and cleavage"/>
    <property type="evidence" value="ECO:0007669"/>
    <property type="project" value="UniProtKB-UniRule"/>
</dbReference>
<feature type="active site" evidence="6">
    <location>
        <position position="263"/>
    </location>
</feature>
<evidence type="ECO:0000256" key="5">
    <source>
        <dbReference type="PIRNR" id="PIRNR017250"/>
    </source>
</evidence>
<evidence type="ECO:0000256" key="4">
    <source>
        <dbReference type="ARBA" id="ARBA00059865"/>
    </source>
</evidence>
<dbReference type="EC" id="4.6.1.16" evidence="5"/>
<evidence type="ECO:0000259" key="8">
    <source>
        <dbReference type="Pfam" id="PF01974"/>
    </source>
</evidence>
<evidence type="ECO:0000313" key="11">
    <source>
        <dbReference type="Proteomes" id="UP000799537"/>
    </source>
</evidence>